<dbReference type="SUPFAM" id="SSF53474">
    <property type="entry name" value="alpha/beta-Hydrolases"/>
    <property type="match status" value="1"/>
</dbReference>
<dbReference type="PANTHER" id="PTHR17630:SF105">
    <property type="entry name" value="DIENELACTONE HYDROLASE FAMILY PROTEIN (AFU_ORTHOLOGUE AFUA_4G08790)"/>
    <property type="match status" value="1"/>
</dbReference>
<dbReference type="AlphaFoldDB" id="A0A6A6RM07"/>
<feature type="domain" description="Dienelactone hydrolase" evidence="1">
    <location>
        <begin position="42"/>
        <end position="269"/>
    </location>
</feature>
<dbReference type="Gene3D" id="3.40.50.1820">
    <property type="entry name" value="alpha/beta hydrolase"/>
    <property type="match status" value="1"/>
</dbReference>
<reference evidence="2" key="1">
    <citation type="journal article" date="2020" name="Stud. Mycol.">
        <title>101 Dothideomycetes genomes: a test case for predicting lifestyles and emergence of pathogens.</title>
        <authorList>
            <person name="Haridas S."/>
            <person name="Albert R."/>
            <person name="Binder M."/>
            <person name="Bloem J."/>
            <person name="Labutti K."/>
            <person name="Salamov A."/>
            <person name="Andreopoulos B."/>
            <person name="Baker S."/>
            <person name="Barry K."/>
            <person name="Bills G."/>
            <person name="Bluhm B."/>
            <person name="Cannon C."/>
            <person name="Castanera R."/>
            <person name="Culley D."/>
            <person name="Daum C."/>
            <person name="Ezra D."/>
            <person name="Gonzalez J."/>
            <person name="Henrissat B."/>
            <person name="Kuo A."/>
            <person name="Liang C."/>
            <person name="Lipzen A."/>
            <person name="Lutzoni F."/>
            <person name="Magnuson J."/>
            <person name="Mondo S."/>
            <person name="Nolan M."/>
            <person name="Ohm R."/>
            <person name="Pangilinan J."/>
            <person name="Park H.-J."/>
            <person name="Ramirez L."/>
            <person name="Alfaro M."/>
            <person name="Sun H."/>
            <person name="Tritt A."/>
            <person name="Yoshinaga Y."/>
            <person name="Zwiers L.-H."/>
            <person name="Turgeon B."/>
            <person name="Goodwin S."/>
            <person name="Spatafora J."/>
            <person name="Crous P."/>
            <person name="Grigoriev I."/>
        </authorList>
    </citation>
    <scope>NUCLEOTIDE SEQUENCE</scope>
    <source>
        <strain evidence="2">CBS 473.64</strain>
    </source>
</reference>
<accession>A0A6A6RM07</accession>
<proteinExistence type="predicted"/>
<dbReference type="GO" id="GO:0016787">
    <property type="term" value="F:hydrolase activity"/>
    <property type="evidence" value="ECO:0007669"/>
    <property type="project" value="InterPro"/>
</dbReference>
<dbReference type="PANTHER" id="PTHR17630">
    <property type="entry name" value="DIENELACTONE HYDROLASE"/>
    <property type="match status" value="1"/>
</dbReference>
<dbReference type="InterPro" id="IPR002925">
    <property type="entry name" value="Dienelactn_hydro"/>
</dbReference>
<keyword evidence="3" id="KW-1185">Reference proteome</keyword>
<evidence type="ECO:0000313" key="2">
    <source>
        <dbReference type="EMBL" id="KAF2636400.1"/>
    </source>
</evidence>
<feature type="non-terminal residue" evidence="2">
    <location>
        <position position="271"/>
    </location>
</feature>
<gene>
    <name evidence="2" type="ORF">P280DRAFT_472956</name>
</gene>
<evidence type="ECO:0000313" key="3">
    <source>
        <dbReference type="Proteomes" id="UP000799753"/>
    </source>
</evidence>
<dbReference type="OrthoDB" id="17560at2759"/>
<evidence type="ECO:0000259" key="1">
    <source>
        <dbReference type="Pfam" id="PF01738"/>
    </source>
</evidence>
<dbReference type="InterPro" id="IPR029058">
    <property type="entry name" value="AB_hydrolase_fold"/>
</dbReference>
<protein>
    <recommendedName>
        <fullName evidence="1">Dienelactone hydrolase domain-containing protein</fullName>
    </recommendedName>
</protein>
<dbReference type="Proteomes" id="UP000799753">
    <property type="component" value="Unassembled WGS sequence"/>
</dbReference>
<dbReference type="EMBL" id="MU006798">
    <property type="protein sequence ID" value="KAF2636400.1"/>
    <property type="molecule type" value="Genomic_DNA"/>
</dbReference>
<dbReference type="Pfam" id="PF01738">
    <property type="entry name" value="DLH"/>
    <property type="match status" value="1"/>
</dbReference>
<name>A0A6A6RM07_9PLEO</name>
<sequence length="271" mass="29051">MACPACFRGGTAIGSPQGTISTHHDYPTYIATSPSESTTRRSNSTIILYTDAFGLNLVNNKLLADFYAAKTGCRVLVPDIIPGGAMTADVLPLMDTIMAPVGLLDLKGQAWRAWCVVRAIGFALPFFWYAKPDYAVCLERCLAYARAVKQELGEGGKLGVAGFCWGGYQATNVCSYPAIDGSNEPLVDAHFCAHPSLVKCPDEFLAAVTKFKTPVCIAHAGNDMALPNAKMDETEAALRQKAGNGEGGNGYWWQIRRYDGCGHGFAVRAAP</sequence>
<organism evidence="2 3">
    <name type="scientific">Massarina eburnea CBS 473.64</name>
    <dbReference type="NCBI Taxonomy" id="1395130"/>
    <lineage>
        <taxon>Eukaryota</taxon>
        <taxon>Fungi</taxon>
        <taxon>Dikarya</taxon>
        <taxon>Ascomycota</taxon>
        <taxon>Pezizomycotina</taxon>
        <taxon>Dothideomycetes</taxon>
        <taxon>Pleosporomycetidae</taxon>
        <taxon>Pleosporales</taxon>
        <taxon>Massarineae</taxon>
        <taxon>Massarinaceae</taxon>
        <taxon>Massarina</taxon>
    </lineage>
</organism>